<name>A0A1L8V389_ENTMU</name>
<dbReference type="Proteomes" id="UP000195024">
    <property type="component" value="Unassembled WGS sequence"/>
</dbReference>
<dbReference type="EMBL" id="NGMS01000002">
    <property type="protein sequence ID" value="OTP25470.1"/>
    <property type="molecule type" value="Genomic_DNA"/>
</dbReference>
<proteinExistence type="predicted"/>
<comment type="caution">
    <text evidence="2">The sequence shown here is derived from an EMBL/GenBank/DDBJ whole genome shotgun (WGS) entry which is preliminary data.</text>
</comment>
<evidence type="ECO:0000313" key="2">
    <source>
        <dbReference type="EMBL" id="OTP25470.1"/>
    </source>
</evidence>
<evidence type="ECO:0000313" key="1">
    <source>
        <dbReference type="EMBL" id="GEL79766.1"/>
    </source>
</evidence>
<dbReference type="RefSeq" id="WP_071866192.1">
    <property type="nucleotide sequence ID" value="NZ_BJWA01000004.1"/>
</dbReference>
<dbReference type="EMBL" id="BJWA01000004">
    <property type="protein sequence ID" value="GEL79766.1"/>
    <property type="molecule type" value="Genomic_DNA"/>
</dbReference>
<sequence>MGKKKNDGWFFSKSLLDEIYQLPLEEEIDLETEEELHEPFTRKISELTLETATVSEKKTEIDSHSSPVSLIKTAEDGRMLYVKAPSVASETNLEQIEQEQKKQDDKTFTLEEQAGKLLYQVKKK</sequence>
<evidence type="ECO:0000313" key="4">
    <source>
        <dbReference type="Proteomes" id="UP000321175"/>
    </source>
</evidence>
<reference evidence="2 3" key="1">
    <citation type="submission" date="2017-05" db="EMBL/GenBank/DDBJ databases">
        <title>The Genome Sequence of Enterococcus mundtii 6B1_DIV0119.</title>
        <authorList>
            <consortium name="The Broad Institute Genomics Platform"/>
            <consortium name="The Broad Institute Genomic Center for Infectious Diseases"/>
            <person name="Earl A."/>
            <person name="Manson A."/>
            <person name="Schwartman J."/>
            <person name="Gilmore M."/>
            <person name="Abouelleil A."/>
            <person name="Cao P."/>
            <person name="Chapman S."/>
            <person name="Cusick C."/>
            <person name="Shea T."/>
            <person name="Young S."/>
            <person name="Neafsey D."/>
            <person name="Nusbaum C."/>
            <person name="Birren B."/>
        </authorList>
    </citation>
    <scope>NUCLEOTIDE SEQUENCE [LARGE SCALE GENOMIC DNA]</scope>
    <source>
        <strain evidence="2 3">6B1_DIV0119</strain>
    </source>
</reference>
<accession>A0A1L8V389</accession>
<dbReference type="AlphaFoldDB" id="A0A1L8V389"/>
<evidence type="ECO:0000313" key="3">
    <source>
        <dbReference type="Proteomes" id="UP000195024"/>
    </source>
</evidence>
<gene>
    <name evidence="2" type="ORF">A5802_002623</name>
    <name evidence="1" type="ORF">EMU01_09100</name>
</gene>
<dbReference type="GeneID" id="60998096"/>
<reference evidence="1 4" key="2">
    <citation type="submission" date="2019-07" db="EMBL/GenBank/DDBJ databases">
        <title>Whole genome shotgun sequence of Enterococcus mundtii NBRC 100490.</title>
        <authorList>
            <person name="Hosoyama A."/>
            <person name="Uohara A."/>
            <person name="Ohji S."/>
            <person name="Ichikawa N."/>
        </authorList>
    </citation>
    <scope>NUCLEOTIDE SEQUENCE [LARGE SCALE GENOMIC DNA]</scope>
    <source>
        <strain evidence="1 4">NBRC 100490</strain>
    </source>
</reference>
<keyword evidence="4" id="KW-1185">Reference proteome</keyword>
<organism evidence="2 3">
    <name type="scientific">Enterococcus mundtii</name>
    <dbReference type="NCBI Taxonomy" id="53346"/>
    <lineage>
        <taxon>Bacteria</taxon>
        <taxon>Bacillati</taxon>
        <taxon>Bacillota</taxon>
        <taxon>Bacilli</taxon>
        <taxon>Lactobacillales</taxon>
        <taxon>Enterococcaceae</taxon>
        <taxon>Enterococcus</taxon>
    </lineage>
</organism>
<protein>
    <submittedName>
        <fullName evidence="2">Uncharacterized protein</fullName>
    </submittedName>
</protein>
<dbReference type="Proteomes" id="UP000321175">
    <property type="component" value="Unassembled WGS sequence"/>
</dbReference>